<keyword evidence="3" id="KW-1133">Transmembrane helix</keyword>
<keyword evidence="3" id="KW-0472">Membrane</keyword>
<feature type="transmembrane region" description="Helical" evidence="3">
    <location>
        <begin position="67"/>
        <end position="89"/>
    </location>
</feature>
<name>W4QCL8_9BACI</name>
<feature type="transmembrane region" description="Helical" evidence="3">
    <location>
        <begin position="36"/>
        <end position="55"/>
    </location>
</feature>
<feature type="domain" description="EamA" evidence="4">
    <location>
        <begin position="8"/>
        <end position="140"/>
    </location>
</feature>
<feature type="transmembrane region" description="Helical" evidence="3">
    <location>
        <begin position="251"/>
        <end position="268"/>
    </location>
</feature>
<dbReference type="RefSeq" id="WP_035341781.1">
    <property type="nucleotide sequence ID" value="NZ_BAUU01000007.1"/>
</dbReference>
<feature type="domain" description="EamA" evidence="4">
    <location>
        <begin position="155"/>
        <end position="291"/>
    </location>
</feature>
<feature type="transmembrane region" description="Helical" evidence="3">
    <location>
        <begin position="154"/>
        <end position="174"/>
    </location>
</feature>
<dbReference type="SUPFAM" id="SSF103481">
    <property type="entry name" value="Multidrug resistance efflux transporter EmrE"/>
    <property type="match status" value="2"/>
</dbReference>
<feature type="transmembrane region" description="Helical" evidence="3">
    <location>
        <begin position="186"/>
        <end position="206"/>
    </location>
</feature>
<dbReference type="InterPro" id="IPR052756">
    <property type="entry name" value="Alkyne_AA_exporter"/>
</dbReference>
<organism evidence="5 6">
    <name type="scientific">Halalkalibacter hemicellulosilyticusJCM 9152</name>
    <dbReference type="NCBI Taxonomy" id="1236971"/>
    <lineage>
        <taxon>Bacteria</taxon>
        <taxon>Bacillati</taxon>
        <taxon>Bacillota</taxon>
        <taxon>Bacilli</taxon>
        <taxon>Bacillales</taxon>
        <taxon>Bacillaceae</taxon>
        <taxon>Halalkalibacter</taxon>
    </lineage>
</organism>
<keyword evidence="3" id="KW-0812">Transmembrane</keyword>
<evidence type="ECO:0000256" key="2">
    <source>
        <dbReference type="ARBA" id="ARBA00007362"/>
    </source>
</evidence>
<evidence type="ECO:0000313" key="6">
    <source>
        <dbReference type="Proteomes" id="UP000018895"/>
    </source>
</evidence>
<evidence type="ECO:0000256" key="1">
    <source>
        <dbReference type="ARBA" id="ARBA00004127"/>
    </source>
</evidence>
<keyword evidence="6" id="KW-1185">Reference proteome</keyword>
<comment type="similarity">
    <text evidence="2">Belongs to the EamA transporter family.</text>
</comment>
<dbReference type="InterPro" id="IPR037185">
    <property type="entry name" value="EmrE-like"/>
</dbReference>
<dbReference type="PANTHER" id="PTHR12715">
    <property type="entry name" value="TRANSPORTER, DRUG/METABOLITE EXPORTER FAMILY"/>
    <property type="match status" value="1"/>
</dbReference>
<protein>
    <submittedName>
        <fullName evidence="5">Permease of the drug/metabolite transporter</fullName>
    </submittedName>
</protein>
<dbReference type="PANTHER" id="PTHR12715:SF4">
    <property type="entry name" value="EAMA DOMAIN-CONTAINING PROTEIN"/>
    <property type="match status" value="1"/>
</dbReference>
<reference evidence="5" key="1">
    <citation type="journal article" date="2014" name="Genome Announc.">
        <title>Draft Genome Sequences of Three Alkaliphilic Bacillus Strains, Bacillus wakoensis JCM 9140T, Bacillus akibai JCM 9157T, and Bacillus hemicellulosilyticus JCM 9152T.</title>
        <authorList>
            <person name="Yuki M."/>
            <person name="Oshima K."/>
            <person name="Suda W."/>
            <person name="Oshida Y."/>
            <person name="Kitamura K."/>
            <person name="Iida T."/>
            <person name="Hattori M."/>
            <person name="Ohkuma M."/>
        </authorList>
    </citation>
    <scope>NUCLEOTIDE SEQUENCE [LARGE SCALE GENOMIC DNA]</scope>
    <source>
        <strain evidence="5">JCM 9152</strain>
    </source>
</reference>
<feature type="transmembrane region" description="Helical" evidence="3">
    <location>
        <begin position="7"/>
        <end position="24"/>
    </location>
</feature>
<dbReference type="AlphaFoldDB" id="W4QCL8"/>
<comment type="caution">
    <text evidence="5">The sequence shown here is derived from an EMBL/GenBank/DDBJ whole genome shotgun (WGS) entry which is preliminary data.</text>
</comment>
<proteinExistence type="inferred from homology"/>
<comment type="subcellular location">
    <subcellularLocation>
        <location evidence="1">Endomembrane system</location>
        <topology evidence="1">Multi-pass membrane protein</topology>
    </subcellularLocation>
</comment>
<dbReference type="Pfam" id="PF00892">
    <property type="entry name" value="EamA"/>
    <property type="match status" value="2"/>
</dbReference>
<sequence>MKSNSFFYIGLMFVSIIWGANFGISRWAMDVFSAEIFVFLRFGLAVPLLFLLLYKLEGSIKVDRRDLVKLAIIGFVGVTILEILVMYSIKFTTLANASLLNVAPWPIFVALFAPLFTKETLTKRIVVGGAIAFVGVSLIILGGGEGFDLSSQYMLGNVLALLVSLLGALFNLACMPLMQKYSAMRVTTWYVLFGSVLLIPFTIGGWSDVDWSGLTLPIYSAIFYNVILCTIAAFVVWNMSMKRVGATKSNFFRYVVPAAAAITGAMFFGEAIKLTQIIGAFIIMFGLVWIGMERKKLENDQPSSNMKVAN</sequence>
<dbReference type="GO" id="GO:0016020">
    <property type="term" value="C:membrane"/>
    <property type="evidence" value="ECO:0007669"/>
    <property type="project" value="InterPro"/>
</dbReference>
<evidence type="ECO:0000259" key="4">
    <source>
        <dbReference type="Pfam" id="PF00892"/>
    </source>
</evidence>
<gene>
    <name evidence="5" type="ORF">JCM9152_1185</name>
</gene>
<feature type="transmembrane region" description="Helical" evidence="3">
    <location>
        <begin position="274"/>
        <end position="292"/>
    </location>
</feature>
<dbReference type="EMBL" id="BAUU01000007">
    <property type="protein sequence ID" value="GAE29801.1"/>
    <property type="molecule type" value="Genomic_DNA"/>
</dbReference>
<dbReference type="OrthoDB" id="4529062at2"/>
<feature type="transmembrane region" description="Helical" evidence="3">
    <location>
        <begin position="218"/>
        <end position="239"/>
    </location>
</feature>
<dbReference type="InterPro" id="IPR000620">
    <property type="entry name" value="EamA_dom"/>
</dbReference>
<dbReference type="STRING" id="1236971.JCM9152_1185"/>
<feature type="transmembrane region" description="Helical" evidence="3">
    <location>
        <begin position="95"/>
        <end position="113"/>
    </location>
</feature>
<evidence type="ECO:0000256" key="3">
    <source>
        <dbReference type="SAM" id="Phobius"/>
    </source>
</evidence>
<evidence type="ECO:0000313" key="5">
    <source>
        <dbReference type="EMBL" id="GAE29801.1"/>
    </source>
</evidence>
<dbReference type="Proteomes" id="UP000018895">
    <property type="component" value="Unassembled WGS sequence"/>
</dbReference>
<feature type="transmembrane region" description="Helical" evidence="3">
    <location>
        <begin position="125"/>
        <end position="142"/>
    </location>
</feature>
<accession>W4QCL8</accession>